<dbReference type="KEGG" id="bayd:BSPP4475_04500"/>
<feature type="transmembrane region" description="Helical" evidence="1">
    <location>
        <begin position="6"/>
        <end position="28"/>
    </location>
</feature>
<organism evidence="2 3">
    <name type="scientific">Brevibacillus aydinogluensis</name>
    <dbReference type="NCBI Taxonomy" id="927786"/>
    <lineage>
        <taxon>Bacteria</taxon>
        <taxon>Bacillati</taxon>
        <taxon>Bacillota</taxon>
        <taxon>Bacilli</taxon>
        <taxon>Bacillales</taxon>
        <taxon>Paenibacillaceae</taxon>
        <taxon>Brevibacillus</taxon>
    </lineage>
</organism>
<keyword evidence="1" id="KW-0812">Transmembrane</keyword>
<accession>A0AA48RGA9</accession>
<keyword evidence="1" id="KW-0472">Membrane</keyword>
<keyword evidence="3" id="KW-1185">Reference proteome</keyword>
<evidence type="ECO:0000313" key="2">
    <source>
        <dbReference type="EMBL" id="CAJ1001585.1"/>
    </source>
</evidence>
<sequence>MLNKLFGILPPFMTCAGAVLSVLIPWSLHIMFRKLREHGDPPWKCDKRE</sequence>
<dbReference type="Proteomes" id="UP001189619">
    <property type="component" value="Chromosome"/>
</dbReference>
<protein>
    <submittedName>
        <fullName evidence="2">Uncharacterized protein</fullName>
    </submittedName>
</protein>
<reference evidence="2" key="1">
    <citation type="submission" date="2023-07" db="EMBL/GenBank/DDBJ databases">
        <authorList>
            <person name="Ivanov I."/>
            <person name="Teneva D."/>
            <person name="Stoikov I."/>
        </authorList>
    </citation>
    <scope>NUCLEOTIDE SEQUENCE</scope>
    <source>
        <strain evidence="2">4475</strain>
    </source>
</reference>
<evidence type="ECO:0000256" key="1">
    <source>
        <dbReference type="SAM" id="Phobius"/>
    </source>
</evidence>
<keyword evidence="1" id="KW-1133">Transmembrane helix</keyword>
<name>A0AA48RGA9_9BACL</name>
<dbReference type="AlphaFoldDB" id="A0AA48RGA9"/>
<proteinExistence type="predicted"/>
<evidence type="ECO:0000313" key="3">
    <source>
        <dbReference type="Proteomes" id="UP001189619"/>
    </source>
</evidence>
<dbReference type="EMBL" id="OY569118">
    <property type="protein sequence ID" value="CAJ1001585.1"/>
    <property type="molecule type" value="Genomic_DNA"/>
</dbReference>
<dbReference type="RefSeq" id="WP_171565968.1">
    <property type="nucleotide sequence ID" value="NZ_JAUSVZ010000007.1"/>
</dbReference>
<gene>
    <name evidence="2" type="ORF">BSPP4475_04500</name>
</gene>